<dbReference type="PANTHER" id="PTHR12943:SF7">
    <property type="entry name" value="HOMOCYSTEINE-RESPONSIVE ENDOPLASMIC RETICULUM-RESIDENT UBIQUITIN-LIKE DOMAIN MEMBER 1 PROTEIN"/>
    <property type="match status" value="1"/>
</dbReference>
<dbReference type="InterPro" id="IPR029071">
    <property type="entry name" value="Ubiquitin-like_domsf"/>
</dbReference>
<dbReference type="Pfam" id="PF00240">
    <property type="entry name" value="ubiquitin"/>
    <property type="match status" value="1"/>
</dbReference>
<evidence type="ECO:0000256" key="1">
    <source>
        <dbReference type="ARBA" id="ARBA00004370"/>
    </source>
</evidence>
<dbReference type="GO" id="GO:1902236">
    <property type="term" value="P:negative regulation of endoplasmic reticulum stress-induced intrinsic apoptotic signaling pathway"/>
    <property type="evidence" value="ECO:0007669"/>
    <property type="project" value="TreeGrafter"/>
</dbReference>
<evidence type="ECO:0000256" key="6">
    <source>
        <dbReference type="ARBA" id="ARBA00037579"/>
    </source>
</evidence>
<feature type="domain" description="Ubiquitin-like" evidence="10">
    <location>
        <begin position="6"/>
        <end position="67"/>
    </location>
</feature>
<accession>A0A8C5Q2C3</accession>
<evidence type="ECO:0000256" key="7">
    <source>
        <dbReference type="ARBA" id="ARBA00040901"/>
    </source>
</evidence>
<comment type="subcellular location">
    <subcellularLocation>
        <location evidence="1">Membrane</location>
    </subcellularLocation>
</comment>
<evidence type="ECO:0000256" key="9">
    <source>
        <dbReference type="SAM" id="Phobius"/>
    </source>
</evidence>
<protein>
    <recommendedName>
        <fullName evidence="7">Homocysteine-responsive endoplasmic reticulum-resident ubiquitin-like domain member 2 protein</fullName>
    </recommendedName>
</protein>
<dbReference type="SUPFAM" id="SSF54236">
    <property type="entry name" value="Ubiquitin-like"/>
    <property type="match status" value="1"/>
</dbReference>
<keyword evidence="2 9" id="KW-0812">Transmembrane</keyword>
<feature type="region of interest" description="Disordered" evidence="8">
    <location>
        <begin position="122"/>
        <end position="155"/>
    </location>
</feature>
<evidence type="ECO:0000256" key="5">
    <source>
        <dbReference type="ARBA" id="ARBA00023230"/>
    </source>
</evidence>
<dbReference type="Proteomes" id="UP000694569">
    <property type="component" value="Unplaced"/>
</dbReference>
<dbReference type="GO" id="GO:0006511">
    <property type="term" value="P:ubiquitin-dependent protein catabolic process"/>
    <property type="evidence" value="ECO:0007669"/>
    <property type="project" value="TreeGrafter"/>
</dbReference>
<keyword evidence="4 9" id="KW-0472">Membrane</keyword>
<gene>
    <name evidence="11" type="primary">HERPUD1</name>
</gene>
<dbReference type="Ensembl" id="ENSLLET00000032374.1">
    <property type="protein sequence ID" value="ENSLLEP00000031172.1"/>
    <property type="gene ID" value="ENSLLEG00000019676.1"/>
</dbReference>
<feature type="compositionally biased region" description="Low complexity" evidence="8">
    <location>
        <begin position="132"/>
        <end position="150"/>
    </location>
</feature>
<dbReference type="AlphaFoldDB" id="A0A8C5Q2C3"/>
<keyword evidence="5" id="KW-0834">Unfolded protein response</keyword>
<dbReference type="GO" id="GO:1904292">
    <property type="term" value="P:regulation of ERAD pathway"/>
    <property type="evidence" value="ECO:0007669"/>
    <property type="project" value="TreeGrafter"/>
</dbReference>
<dbReference type="FunFam" id="3.10.20.90:FF:000046">
    <property type="entry name" value="Homocysteine-responsive endoplasmic reticulum-resident ubiquitin-like domain member 2 protein"/>
    <property type="match status" value="1"/>
</dbReference>
<dbReference type="InterPro" id="IPR039751">
    <property type="entry name" value="HERPUD1/2"/>
</dbReference>
<organism evidence="11 12">
    <name type="scientific">Leptobrachium leishanense</name>
    <name type="common">Leishan spiny toad</name>
    <dbReference type="NCBI Taxonomy" id="445787"/>
    <lineage>
        <taxon>Eukaryota</taxon>
        <taxon>Metazoa</taxon>
        <taxon>Chordata</taxon>
        <taxon>Craniata</taxon>
        <taxon>Vertebrata</taxon>
        <taxon>Euteleostomi</taxon>
        <taxon>Amphibia</taxon>
        <taxon>Batrachia</taxon>
        <taxon>Anura</taxon>
        <taxon>Pelobatoidea</taxon>
        <taxon>Megophryidae</taxon>
        <taxon>Leptobrachium</taxon>
    </lineage>
</organism>
<dbReference type="GO" id="GO:0005789">
    <property type="term" value="C:endoplasmic reticulum membrane"/>
    <property type="evidence" value="ECO:0007669"/>
    <property type="project" value="TreeGrafter"/>
</dbReference>
<dbReference type="GeneTree" id="ENSGT00390000017671"/>
<dbReference type="GO" id="GO:0044325">
    <property type="term" value="F:transmembrane transporter binding"/>
    <property type="evidence" value="ECO:0007669"/>
    <property type="project" value="TreeGrafter"/>
</dbReference>
<evidence type="ECO:0000313" key="11">
    <source>
        <dbReference type="Ensembl" id="ENSLLEP00000031172.1"/>
    </source>
</evidence>
<feature type="transmembrane region" description="Helical" evidence="9">
    <location>
        <begin position="305"/>
        <end position="325"/>
    </location>
</feature>
<dbReference type="OrthoDB" id="21589at2759"/>
<dbReference type="InterPro" id="IPR000626">
    <property type="entry name" value="Ubiquitin-like_dom"/>
</dbReference>
<proteinExistence type="predicted"/>
<keyword evidence="3 9" id="KW-1133">Transmembrane helix</keyword>
<evidence type="ECO:0000256" key="8">
    <source>
        <dbReference type="SAM" id="MobiDB-lite"/>
    </source>
</evidence>
<dbReference type="GO" id="GO:0032469">
    <property type="term" value="P:endoplasmic reticulum calcium ion homeostasis"/>
    <property type="evidence" value="ECO:0007669"/>
    <property type="project" value="TreeGrafter"/>
</dbReference>
<dbReference type="SMART" id="SM00213">
    <property type="entry name" value="UBQ"/>
    <property type="match status" value="1"/>
</dbReference>
<evidence type="ECO:0000256" key="2">
    <source>
        <dbReference type="ARBA" id="ARBA00022692"/>
    </source>
</evidence>
<evidence type="ECO:0000313" key="12">
    <source>
        <dbReference type="Proteomes" id="UP000694569"/>
    </source>
</evidence>
<comment type="function">
    <text evidence="6">Could be involved in the unfolded protein response (UPR) pathway.</text>
</comment>
<feature type="transmembrane region" description="Helical" evidence="9">
    <location>
        <begin position="72"/>
        <end position="91"/>
    </location>
</feature>
<reference evidence="11" key="1">
    <citation type="submission" date="2025-08" db="UniProtKB">
        <authorList>
            <consortium name="Ensembl"/>
        </authorList>
    </citation>
    <scope>IDENTIFICATION</scope>
</reference>
<dbReference type="PROSITE" id="PS50053">
    <property type="entry name" value="UBIQUITIN_2"/>
    <property type="match status" value="1"/>
</dbReference>
<dbReference type="PANTHER" id="PTHR12943">
    <property type="entry name" value="HOMOCYSTEINE-RESPONSIVE ENDOPLASMIC RETICULUM-RESIDENT UNIQUITIN-LIKE DOMAIN HERPUD PROTEIN FAMILY MEMBER"/>
    <property type="match status" value="1"/>
</dbReference>
<sequence length="400" mass="44926">MADEEVTLLIRSPSLKQDEKEVRAARSCTVRELKAQLRRELPGEPREEDQRLIYSGKLLPDHLKLNEVLSKVMHAVCATLVTVFTFLLILVQTGLLQCINVQCFVFFLQENRHVLHLVCSSRSPPQNRAQDTKTPPANTAATTQPSTPSTDGLRQRNLPQIVPAAHDVRPQGANTPFSPYTAYSPQQLLWLQQMYARQYYMQYYAAAAATNPSAPSQRAQEIPVVPAAAPDPLPHHFPADNQPQNPEVQPPVNPVANPNMRMNAQGGLVEEEDDLNRDWLDWVYTAARFSIFLSILYFYSSLSRFMMVLGAMVLVYLNHAGWFPFRQRNVQQPANIAAPPAVPNNQDQNNNLQENNVDEAFVEEAPAPTLQTPSFLTTAWIFFKTFFASLIPEGPPAIVQ</sequence>
<evidence type="ECO:0000256" key="4">
    <source>
        <dbReference type="ARBA" id="ARBA00023136"/>
    </source>
</evidence>
<evidence type="ECO:0000256" key="3">
    <source>
        <dbReference type="ARBA" id="ARBA00022989"/>
    </source>
</evidence>
<dbReference type="Gene3D" id="3.10.20.90">
    <property type="entry name" value="Phosphatidylinositol 3-kinase Catalytic Subunit, Chain A, domain 1"/>
    <property type="match status" value="1"/>
</dbReference>
<keyword evidence="12" id="KW-1185">Reference proteome</keyword>
<evidence type="ECO:0000259" key="10">
    <source>
        <dbReference type="PROSITE" id="PS50053"/>
    </source>
</evidence>
<reference evidence="11" key="2">
    <citation type="submission" date="2025-09" db="UniProtKB">
        <authorList>
            <consortium name="Ensembl"/>
        </authorList>
    </citation>
    <scope>IDENTIFICATION</scope>
</reference>
<name>A0A8C5Q2C3_9ANUR</name>
<dbReference type="GO" id="GO:0030968">
    <property type="term" value="P:endoplasmic reticulum unfolded protein response"/>
    <property type="evidence" value="ECO:0007669"/>
    <property type="project" value="TreeGrafter"/>
</dbReference>